<dbReference type="AlphaFoldDB" id="A0A8J5Z999"/>
<gene>
    <name evidence="1" type="ORF">CXB51_007615</name>
</gene>
<evidence type="ECO:0000313" key="1">
    <source>
        <dbReference type="EMBL" id="KAG8496352.1"/>
    </source>
</evidence>
<reference evidence="1 2" key="1">
    <citation type="journal article" date="2021" name="bioRxiv">
        <title>The Gossypium anomalum genome as a resource for cotton improvement and evolutionary analysis of hybrid incompatibility.</title>
        <authorList>
            <person name="Grover C.E."/>
            <person name="Yuan D."/>
            <person name="Arick M.A."/>
            <person name="Miller E.R."/>
            <person name="Hu G."/>
            <person name="Peterson D.G."/>
            <person name="Wendel J.F."/>
            <person name="Udall J.A."/>
        </authorList>
    </citation>
    <scope>NUCLEOTIDE SEQUENCE [LARGE SCALE GENOMIC DNA]</scope>
    <source>
        <strain evidence="1">JFW-Udall</strain>
        <tissue evidence="1">Leaf</tissue>
    </source>
</reference>
<name>A0A8J5Z999_9ROSI</name>
<keyword evidence="2" id="KW-1185">Reference proteome</keyword>
<dbReference type="OrthoDB" id="994450at2759"/>
<protein>
    <submittedName>
        <fullName evidence="1">Uncharacterized protein</fullName>
    </submittedName>
</protein>
<sequence length="157" mass="17837">MESEFARLTINEEEDEILQIQVEQSAEREIRVFHLVGCFFTANIIHFPTMKSTMANLWHPVRTKNNIDSVLGFNLEGRLYNSHQGGDDSCLVYLPITMDHDLEDSVLIGEEGKKRARGEVEDLTGSEEVNSKVIESKGVKEVNYLSAATKRHADREQ</sequence>
<dbReference type="EMBL" id="JAHUZN010000004">
    <property type="protein sequence ID" value="KAG8496352.1"/>
    <property type="molecule type" value="Genomic_DNA"/>
</dbReference>
<comment type="caution">
    <text evidence="1">The sequence shown here is derived from an EMBL/GenBank/DDBJ whole genome shotgun (WGS) entry which is preliminary data.</text>
</comment>
<accession>A0A8J5Z999</accession>
<proteinExistence type="predicted"/>
<evidence type="ECO:0000313" key="2">
    <source>
        <dbReference type="Proteomes" id="UP000701853"/>
    </source>
</evidence>
<organism evidence="1 2">
    <name type="scientific">Gossypium anomalum</name>
    <dbReference type="NCBI Taxonomy" id="47600"/>
    <lineage>
        <taxon>Eukaryota</taxon>
        <taxon>Viridiplantae</taxon>
        <taxon>Streptophyta</taxon>
        <taxon>Embryophyta</taxon>
        <taxon>Tracheophyta</taxon>
        <taxon>Spermatophyta</taxon>
        <taxon>Magnoliopsida</taxon>
        <taxon>eudicotyledons</taxon>
        <taxon>Gunneridae</taxon>
        <taxon>Pentapetalae</taxon>
        <taxon>rosids</taxon>
        <taxon>malvids</taxon>
        <taxon>Malvales</taxon>
        <taxon>Malvaceae</taxon>
        <taxon>Malvoideae</taxon>
        <taxon>Gossypium</taxon>
    </lineage>
</organism>
<dbReference type="Proteomes" id="UP000701853">
    <property type="component" value="Chromosome 4"/>
</dbReference>